<keyword evidence="3 6" id="KW-0658">Purine biosynthesis</keyword>
<dbReference type="HAMAP" id="MF_01930">
    <property type="entry name" value="PurN"/>
    <property type="match status" value="1"/>
</dbReference>
<dbReference type="KEGG" id="rmar:GBA65_09130"/>
<accession>A0A6G8PWY6</accession>
<gene>
    <name evidence="6 9" type="primary">purN</name>
    <name evidence="9" type="ORF">GBA65_09130</name>
</gene>
<dbReference type="InterPro" id="IPR004607">
    <property type="entry name" value="GART"/>
</dbReference>
<comment type="function">
    <text evidence="6">Catalyzes the transfer of a formyl group from 10-formyltetrahydrofolate to 5-phospho-ribosyl-glycinamide (GAR), producing 5-phospho-ribosyl-N-formylglycinamide (FGAR) and tetrahydrofolate.</text>
</comment>
<feature type="site" description="Raises pKa of active site His" evidence="6">
    <location>
        <position position="180"/>
    </location>
</feature>
<comment type="caution">
    <text evidence="6">Lacks conserved residue(s) required for the propagation of feature annotation.</text>
</comment>
<evidence type="ECO:0000256" key="7">
    <source>
        <dbReference type="SAM" id="MobiDB-lite"/>
    </source>
</evidence>
<comment type="similarity">
    <text evidence="4 6">Belongs to the GART family.</text>
</comment>
<evidence type="ECO:0000259" key="8">
    <source>
        <dbReference type="Pfam" id="PF00551"/>
    </source>
</evidence>
<protein>
    <recommendedName>
        <fullName evidence="6">Phosphoribosylglycinamide formyltransferase</fullName>
        <ecNumber evidence="6">2.1.2.2</ecNumber>
    </recommendedName>
    <alternativeName>
        <fullName evidence="6">5'-phosphoribosylglycinamide transformylase</fullName>
    </alternativeName>
    <alternativeName>
        <fullName evidence="6">GAR transformylase</fullName>
        <shortName evidence="6">GART</shortName>
    </alternativeName>
</protein>
<sequence length="226" mass="24343">MRRRRWRSCGTRGPGPGASGRSWGTEGWSLSPEGSARGLPEGARFAVLASGSGTNLQALLDAYREHCAVVAGDKEGAYAFERARRAGVPAEHVEPRSFGSRKAYDAALADRVAAYDVGLVVGAGYMRVLTPAFLERFPAVINVHPSLLPRFKGLHAIPRALESGEEETGVTVHYMVEEVDAGPGIRQEAVPILPGDTEETLHERLRPVEHRLLVEAVADHFLGGAK</sequence>
<dbReference type="InterPro" id="IPR001555">
    <property type="entry name" value="GART_AS"/>
</dbReference>
<dbReference type="NCBIfam" id="TIGR00639">
    <property type="entry name" value="PurN"/>
    <property type="match status" value="1"/>
</dbReference>
<evidence type="ECO:0000313" key="9">
    <source>
        <dbReference type="EMBL" id="QIN78657.1"/>
    </source>
</evidence>
<dbReference type="Pfam" id="PF00551">
    <property type="entry name" value="Formyl_trans_N"/>
    <property type="match status" value="1"/>
</dbReference>
<evidence type="ECO:0000313" key="10">
    <source>
        <dbReference type="Proteomes" id="UP000502706"/>
    </source>
</evidence>
<evidence type="ECO:0000256" key="1">
    <source>
        <dbReference type="ARBA" id="ARBA00005054"/>
    </source>
</evidence>
<comment type="pathway">
    <text evidence="1 6">Purine metabolism; IMP biosynthesis via de novo pathway; N(2)-formyl-N(1)-(5-phospho-D-ribosyl)glycinamide from N(1)-(5-phospho-D-ribosyl)glycinamide (10-formyl THF route): step 1/1.</text>
</comment>
<feature type="binding site" evidence="6">
    <location>
        <position position="101"/>
    </location>
    <ligand>
        <name>(6R)-10-formyltetrahydrofolate</name>
        <dbReference type="ChEBI" id="CHEBI:195366"/>
    </ligand>
</feature>
<dbReference type="PANTHER" id="PTHR43369">
    <property type="entry name" value="PHOSPHORIBOSYLGLYCINAMIDE FORMYLTRANSFERASE"/>
    <property type="match status" value="1"/>
</dbReference>
<dbReference type="Gene3D" id="3.40.50.170">
    <property type="entry name" value="Formyl transferase, N-terminal domain"/>
    <property type="match status" value="1"/>
</dbReference>
<evidence type="ECO:0000256" key="3">
    <source>
        <dbReference type="ARBA" id="ARBA00022755"/>
    </source>
</evidence>
<reference evidence="9 10" key="1">
    <citation type="submission" date="2019-10" db="EMBL/GenBank/DDBJ databases">
        <title>Rubrobacter sp nov SCSIO 52915 isolated from a deep-sea sediment in the South China Sea.</title>
        <authorList>
            <person name="Chen R.W."/>
        </authorList>
    </citation>
    <scope>NUCLEOTIDE SEQUENCE [LARGE SCALE GENOMIC DNA]</scope>
    <source>
        <strain evidence="9 10">SCSIO 52915</strain>
    </source>
</reference>
<dbReference type="PROSITE" id="PS00373">
    <property type="entry name" value="GART"/>
    <property type="match status" value="1"/>
</dbReference>
<organism evidence="9 10">
    <name type="scientific">Rubrobacter marinus</name>
    <dbReference type="NCBI Taxonomy" id="2653852"/>
    <lineage>
        <taxon>Bacteria</taxon>
        <taxon>Bacillati</taxon>
        <taxon>Actinomycetota</taxon>
        <taxon>Rubrobacteria</taxon>
        <taxon>Rubrobacterales</taxon>
        <taxon>Rubrobacteraceae</taxon>
        <taxon>Rubrobacter</taxon>
    </lineage>
</organism>
<evidence type="ECO:0000256" key="2">
    <source>
        <dbReference type="ARBA" id="ARBA00022679"/>
    </source>
</evidence>
<dbReference type="UniPathway" id="UPA00074">
    <property type="reaction ID" value="UER00126"/>
</dbReference>
<dbReference type="GO" id="GO:0006189">
    <property type="term" value="P:'de novo' IMP biosynthetic process"/>
    <property type="evidence" value="ECO:0007669"/>
    <property type="project" value="UniProtKB-UniRule"/>
</dbReference>
<name>A0A6G8PWY6_9ACTN</name>
<keyword evidence="2 6" id="KW-0808">Transferase</keyword>
<comment type="catalytic activity">
    <reaction evidence="5 6">
        <text>N(1)-(5-phospho-beta-D-ribosyl)glycinamide + (6R)-10-formyltetrahydrofolate = N(2)-formyl-N(1)-(5-phospho-beta-D-ribosyl)glycinamide + (6S)-5,6,7,8-tetrahydrofolate + H(+)</text>
        <dbReference type="Rhea" id="RHEA:15053"/>
        <dbReference type="ChEBI" id="CHEBI:15378"/>
        <dbReference type="ChEBI" id="CHEBI:57453"/>
        <dbReference type="ChEBI" id="CHEBI:143788"/>
        <dbReference type="ChEBI" id="CHEBI:147286"/>
        <dbReference type="ChEBI" id="CHEBI:195366"/>
        <dbReference type="EC" id="2.1.2.2"/>
    </reaction>
</comment>
<dbReference type="EMBL" id="CP045121">
    <property type="protein sequence ID" value="QIN78657.1"/>
    <property type="molecule type" value="Genomic_DNA"/>
</dbReference>
<feature type="binding site" evidence="6">
    <location>
        <begin position="53"/>
        <end position="55"/>
    </location>
    <ligand>
        <name>N(1)-(5-phospho-beta-D-ribosyl)glycinamide</name>
        <dbReference type="ChEBI" id="CHEBI:143788"/>
    </ligand>
</feature>
<dbReference type="GO" id="GO:0005829">
    <property type="term" value="C:cytosol"/>
    <property type="evidence" value="ECO:0007669"/>
    <property type="project" value="TreeGrafter"/>
</dbReference>
<evidence type="ECO:0000256" key="5">
    <source>
        <dbReference type="ARBA" id="ARBA00047664"/>
    </source>
</evidence>
<feature type="active site" description="Proton donor" evidence="6">
    <location>
        <position position="144"/>
    </location>
</feature>
<dbReference type="InterPro" id="IPR036477">
    <property type="entry name" value="Formyl_transf_N_sf"/>
</dbReference>
<feature type="domain" description="Formyl transferase N-terminal" evidence="8">
    <location>
        <begin position="44"/>
        <end position="217"/>
    </location>
</feature>
<proteinExistence type="inferred from homology"/>
<dbReference type="InterPro" id="IPR002376">
    <property type="entry name" value="Formyl_transf_N"/>
</dbReference>
<dbReference type="AlphaFoldDB" id="A0A6G8PWY6"/>
<feature type="binding site" evidence="6">
    <location>
        <position position="142"/>
    </location>
    <ligand>
        <name>(6R)-10-formyltetrahydrofolate</name>
        <dbReference type="ChEBI" id="CHEBI:195366"/>
    </ligand>
</feature>
<dbReference type="SUPFAM" id="SSF53328">
    <property type="entry name" value="Formyltransferase"/>
    <property type="match status" value="1"/>
</dbReference>
<dbReference type="CDD" id="cd08645">
    <property type="entry name" value="FMT_core_GART"/>
    <property type="match status" value="1"/>
</dbReference>
<dbReference type="GO" id="GO:0004644">
    <property type="term" value="F:phosphoribosylglycinamide formyltransferase activity"/>
    <property type="evidence" value="ECO:0007669"/>
    <property type="project" value="UniProtKB-UniRule"/>
</dbReference>
<dbReference type="PANTHER" id="PTHR43369:SF2">
    <property type="entry name" value="PHOSPHORIBOSYLGLYCINAMIDE FORMYLTRANSFERASE"/>
    <property type="match status" value="1"/>
</dbReference>
<dbReference type="EC" id="2.1.2.2" evidence="6"/>
<feature type="region of interest" description="Disordered" evidence="7">
    <location>
        <begin position="1"/>
        <end position="35"/>
    </location>
</feature>
<keyword evidence="10" id="KW-1185">Reference proteome</keyword>
<evidence type="ECO:0000256" key="6">
    <source>
        <dbReference type="HAMAP-Rule" id="MF_01930"/>
    </source>
</evidence>
<dbReference type="Proteomes" id="UP000502706">
    <property type="component" value="Chromosome"/>
</dbReference>
<evidence type="ECO:0000256" key="4">
    <source>
        <dbReference type="ARBA" id="ARBA00038440"/>
    </source>
</evidence>